<dbReference type="Pfam" id="PF12833">
    <property type="entry name" value="HTH_18"/>
    <property type="match status" value="1"/>
</dbReference>
<dbReference type="SUPFAM" id="SSF46689">
    <property type="entry name" value="Homeodomain-like"/>
    <property type="match status" value="2"/>
</dbReference>
<accession>A0A1G8MME7</accession>
<evidence type="ECO:0000256" key="1">
    <source>
        <dbReference type="ARBA" id="ARBA00023015"/>
    </source>
</evidence>
<organism evidence="5 6">
    <name type="scientific">Mucilaginibacter gossypii</name>
    <dbReference type="NCBI Taxonomy" id="551996"/>
    <lineage>
        <taxon>Bacteria</taxon>
        <taxon>Pseudomonadati</taxon>
        <taxon>Bacteroidota</taxon>
        <taxon>Sphingobacteriia</taxon>
        <taxon>Sphingobacteriales</taxon>
        <taxon>Sphingobacteriaceae</taxon>
        <taxon>Mucilaginibacter</taxon>
    </lineage>
</organism>
<dbReference type="PROSITE" id="PS01124">
    <property type="entry name" value="HTH_ARAC_FAMILY_2"/>
    <property type="match status" value="1"/>
</dbReference>
<dbReference type="Pfam" id="PF02311">
    <property type="entry name" value="AraC_binding"/>
    <property type="match status" value="1"/>
</dbReference>
<dbReference type="EMBL" id="FNCG01000028">
    <property type="protein sequence ID" value="SDI69074.1"/>
    <property type="molecule type" value="Genomic_DNA"/>
</dbReference>
<gene>
    <name evidence="5" type="ORF">SAMN05192573_12814</name>
</gene>
<evidence type="ECO:0000313" key="5">
    <source>
        <dbReference type="EMBL" id="SDI69074.1"/>
    </source>
</evidence>
<evidence type="ECO:0000313" key="6">
    <source>
        <dbReference type="Proteomes" id="UP000199705"/>
    </source>
</evidence>
<feature type="domain" description="HTH araC/xylS-type" evidence="4">
    <location>
        <begin position="197"/>
        <end position="295"/>
    </location>
</feature>
<dbReference type="STRING" id="551996.SAMN05192573_12814"/>
<dbReference type="Gene3D" id="1.10.10.60">
    <property type="entry name" value="Homeodomain-like"/>
    <property type="match status" value="2"/>
</dbReference>
<name>A0A1G8MME7_9SPHI</name>
<dbReference type="InterPro" id="IPR037923">
    <property type="entry name" value="HTH-like"/>
</dbReference>
<protein>
    <submittedName>
        <fullName evidence="5">AraC-like ligand binding domain-containing protein</fullName>
    </submittedName>
</protein>
<sequence>MNAIAEPKKRIKEGFIGQKMIVLPPNIKKAITSNALIKGFYLTAIGYYPKAAFHDRERRTGSNEYIFLYCVDGEGYVYLGGQGHTLKPNTFFIIPRNVAHRYKSSEINPWSIYWVHFSGLNSHLIYERSLENGQPAVQSVPYDNSRIKLYEQVYAVLEHSYHEKEMEIVNINLLNFISSMVYYKQTNPVDYDNDFVSNSIAYMKKHISQKFEVMHLAKQQGISASHYLRLFKQKTGSSPINYFNLLKIQTSCQYLYFTDRSIKEICSELGFDDPYYFSRLFTKLIGMSPSKYRKTHKR</sequence>
<dbReference type="PRINTS" id="PR00032">
    <property type="entry name" value="HTHARAC"/>
</dbReference>
<keyword evidence="2" id="KW-0238">DNA-binding</keyword>
<evidence type="ECO:0000256" key="2">
    <source>
        <dbReference type="ARBA" id="ARBA00023125"/>
    </source>
</evidence>
<proteinExistence type="predicted"/>
<dbReference type="GO" id="GO:0003700">
    <property type="term" value="F:DNA-binding transcription factor activity"/>
    <property type="evidence" value="ECO:0007669"/>
    <property type="project" value="InterPro"/>
</dbReference>
<dbReference type="InterPro" id="IPR020449">
    <property type="entry name" value="Tscrpt_reg_AraC-type_HTH"/>
</dbReference>
<dbReference type="InterPro" id="IPR009057">
    <property type="entry name" value="Homeodomain-like_sf"/>
</dbReference>
<dbReference type="InterPro" id="IPR018062">
    <property type="entry name" value="HTH_AraC-typ_CS"/>
</dbReference>
<dbReference type="Gene3D" id="2.60.120.280">
    <property type="entry name" value="Regulatory protein AraC"/>
    <property type="match status" value="1"/>
</dbReference>
<dbReference type="SUPFAM" id="SSF51215">
    <property type="entry name" value="Regulatory protein AraC"/>
    <property type="match status" value="1"/>
</dbReference>
<dbReference type="InterPro" id="IPR018060">
    <property type="entry name" value="HTH_AraC"/>
</dbReference>
<dbReference type="InterPro" id="IPR003313">
    <property type="entry name" value="AraC-bd"/>
</dbReference>
<dbReference type="SMART" id="SM00342">
    <property type="entry name" value="HTH_ARAC"/>
    <property type="match status" value="1"/>
</dbReference>
<keyword evidence="3" id="KW-0804">Transcription</keyword>
<dbReference type="Proteomes" id="UP000199705">
    <property type="component" value="Unassembled WGS sequence"/>
</dbReference>
<dbReference type="PANTHER" id="PTHR43280:SF30">
    <property type="entry name" value="MMSAB OPERON REGULATORY PROTEIN"/>
    <property type="match status" value="1"/>
</dbReference>
<dbReference type="PANTHER" id="PTHR43280">
    <property type="entry name" value="ARAC-FAMILY TRANSCRIPTIONAL REGULATOR"/>
    <property type="match status" value="1"/>
</dbReference>
<evidence type="ECO:0000256" key="3">
    <source>
        <dbReference type="ARBA" id="ARBA00023163"/>
    </source>
</evidence>
<keyword evidence="1" id="KW-0805">Transcription regulation</keyword>
<keyword evidence="6" id="KW-1185">Reference proteome</keyword>
<dbReference type="CDD" id="cd06986">
    <property type="entry name" value="cupin_MmsR-like_N"/>
    <property type="match status" value="1"/>
</dbReference>
<dbReference type="AlphaFoldDB" id="A0A1G8MME7"/>
<dbReference type="GO" id="GO:0043565">
    <property type="term" value="F:sequence-specific DNA binding"/>
    <property type="evidence" value="ECO:0007669"/>
    <property type="project" value="InterPro"/>
</dbReference>
<dbReference type="RefSeq" id="WP_091175988.1">
    <property type="nucleotide sequence ID" value="NZ_FNCG01000028.1"/>
</dbReference>
<evidence type="ECO:0000259" key="4">
    <source>
        <dbReference type="PROSITE" id="PS01124"/>
    </source>
</evidence>
<reference evidence="6" key="1">
    <citation type="submission" date="2016-10" db="EMBL/GenBank/DDBJ databases">
        <authorList>
            <person name="Varghese N."/>
            <person name="Submissions S."/>
        </authorList>
    </citation>
    <scope>NUCLEOTIDE SEQUENCE [LARGE SCALE GENOMIC DNA]</scope>
    <source>
        <strain evidence="6">Gh-67</strain>
    </source>
</reference>
<dbReference type="PROSITE" id="PS00041">
    <property type="entry name" value="HTH_ARAC_FAMILY_1"/>
    <property type="match status" value="1"/>
</dbReference>